<evidence type="ECO:0000313" key="2">
    <source>
        <dbReference type="EMBL" id="KAJ6809071.1"/>
    </source>
</evidence>
<dbReference type="EMBL" id="JANAVB010033216">
    <property type="protein sequence ID" value="KAJ6809071.1"/>
    <property type="molecule type" value="Genomic_DNA"/>
</dbReference>
<keyword evidence="3" id="KW-1185">Reference proteome</keyword>
<name>A0AAX6EYR8_IRIPA</name>
<sequence>MLVRTGKKRMVDDGGEVAGARPVRQRGSDQTLGQRERGESVNCCNRIMGSPQSILIEKVRLLSKHQWRTCNN</sequence>
<accession>A0AAX6EYR8</accession>
<gene>
    <name evidence="2" type="ORF">M6B38_163390</name>
</gene>
<dbReference type="AlphaFoldDB" id="A0AAX6EYR8"/>
<organism evidence="2 3">
    <name type="scientific">Iris pallida</name>
    <name type="common">Sweet iris</name>
    <dbReference type="NCBI Taxonomy" id="29817"/>
    <lineage>
        <taxon>Eukaryota</taxon>
        <taxon>Viridiplantae</taxon>
        <taxon>Streptophyta</taxon>
        <taxon>Embryophyta</taxon>
        <taxon>Tracheophyta</taxon>
        <taxon>Spermatophyta</taxon>
        <taxon>Magnoliopsida</taxon>
        <taxon>Liliopsida</taxon>
        <taxon>Asparagales</taxon>
        <taxon>Iridaceae</taxon>
        <taxon>Iridoideae</taxon>
        <taxon>Irideae</taxon>
        <taxon>Iris</taxon>
    </lineage>
</organism>
<protein>
    <submittedName>
        <fullName evidence="2">Leucine-rich repeat extensin-like protein 3</fullName>
    </submittedName>
</protein>
<proteinExistence type="predicted"/>
<comment type="caution">
    <text evidence="2">The sequence shown here is derived from an EMBL/GenBank/DDBJ whole genome shotgun (WGS) entry which is preliminary data.</text>
</comment>
<evidence type="ECO:0000256" key="1">
    <source>
        <dbReference type="SAM" id="MobiDB-lite"/>
    </source>
</evidence>
<reference evidence="2" key="2">
    <citation type="submission" date="2023-04" db="EMBL/GenBank/DDBJ databases">
        <authorList>
            <person name="Bruccoleri R.E."/>
            <person name="Oakeley E.J."/>
            <person name="Faust A.-M."/>
            <person name="Dessus-Babus S."/>
            <person name="Altorfer M."/>
            <person name="Burckhardt D."/>
            <person name="Oertli M."/>
            <person name="Naumann U."/>
            <person name="Petersen F."/>
            <person name="Wong J."/>
        </authorList>
    </citation>
    <scope>NUCLEOTIDE SEQUENCE</scope>
    <source>
        <strain evidence="2">GSM-AAB239-AS_SAM_17_03QT</strain>
        <tissue evidence="2">Leaf</tissue>
    </source>
</reference>
<feature type="region of interest" description="Disordered" evidence="1">
    <location>
        <begin position="1"/>
        <end position="38"/>
    </location>
</feature>
<dbReference type="Proteomes" id="UP001140949">
    <property type="component" value="Unassembled WGS sequence"/>
</dbReference>
<evidence type="ECO:0000313" key="3">
    <source>
        <dbReference type="Proteomes" id="UP001140949"/>
    </source>
</evidence>
<reference evidence="2" key="1">
    <citation type="journal article" date="2023" name="GigaByte">
        <title>Genome assembly of the bearded iris, Iris pallida Lam.</title>
        <authorList>
            <person name="Bruccoleri R.E."/>
            <person name="Oakeley E.J."/>
            <person name="Faust A.M.E."/>
            <person name="Altorfer M."/>
            <person name="Dessus-Babus S."/>
            <person name="Burckhardt D."/>
            <person name="Oertli M."/>
            <person name="Naumann U."/>
            <person name="Petersen F."/>
            <person name="Wong J."/>
        </authorList>
    </citation>
    <scope>NUCLEOTIDE SEQUENCE</scope>
    <source>
        <strain evidence="2">GSM-AAB239-AS_SAM_17_03QT</strain>
    </source>
</reference>